<evidence type="ECO:0008006" key="4">
    <source>
        <dbReference type="Google" id="ProtNLM"/>
    </source>
</evidence>
<evidence type="ECO:0000313" key="2">
    <source>
        <dbReference type="EMBL" id="GAA0484168.1"/>
    </source>
</evidence>
<reference evidence="2 3" key="1">
    <citation type="journal article" date="2019" name="Int. J. Syst. Evol. Microbiol.">
        <title>The Global Catalogue of Microorganisms (GCM) 10K type strain sequencing project: providing services to taxonomists for standard genome sequencing and annotation.</title>
        <authorList>
            <consortium name="The Broad Institute Genomics Platform"/>
            <consortium name="The Broad Institute Genome Sequencing Center for Infectious Disease"/>
            <person name="Wu L."/>
            <person name="Ma J."/>
        </authorList>
    </citation>
    <scope>NUCLEOTIDE SEQUENCE [LARGE SCALE GENOMIC DNA]</scope>
    <source>
        <strain evidence="2 3">JCM 14162</strain>
    </source>
</reference>
<name>A0ABN1AUK0_9SPHN</name>
<sequence>MSLFLKTMIFHIFIGATLMGTAITALLVMGQGNMMSILVAALAAFVVAGPISWLIARRLH</sequence>
<organism evidence="2 3">
    <name type="scientific">Parasphingorhabdus litoris</name>
    <dbReference type="NCBI Taxonomy" id="394733"/>
    <lineage>
        <taxon>Bacteria</taxon>
        <taxon>Pseudomonadati</taxon>
        <taxon>Pseudomonadota</taxon>
        <taxon>Alphaproteobacteria</taxon>
        <taxon>Sphingomonadales</taxon>
        <taxon>Sphingomonadaceae</taxon>
        <taxon>Parasphingorhabdus</taxon>
    </lineage>
</organism>
<gene>
    <name evidence="2" type="ORF">GCM10009096_28390</name>
</gene>
<accession>A0ABN1AUK0</accession>
<dbReference type="Proteomes" id="UP001500713">
    <property type="component" value="Unassembled WGS sequence"/>
</dbReference>
<keyword evidence="1" id="KW-0472">Membrane</keyword>
<feature type="transmembrane region" description="Helical" evidence="1">
    <location>
        <begin position="35"/>
        <end position="56"/>
    </location>
</feature>
<evidence type="ECO:0000256" key="1">
    <source>
        <dbReference type="SAM" id="Phobius"/>
    </source>
</evidence>
<keyword evidence="3" id="KW-1185">Reference proteome</keyword>
<evidence type="ECO:0000313" key="3">
    <source>
        <dbReference type="Proteomes" id="UP001500713"/>
    </source>
</evidence>
<comment type="caution">
    <text evidence="2">The sequence shown here is derived from an EMBL/GenBank/DDBJ whole genome shotgun (WGS) entry which is preliminary data.</text>
</comment>
<keyword evidence="1" id="KW-0812">Transmembrane</keyword>
<dbReference type="EMBL" id="BAAAEM010000003">
    <property type="protein sequence ID" value="GAA0484168.1"/>
    <property type="molecule type" value="Genomic_DNA"/>
</dbReference>
<keyword evidence="1" id="KW-1133">Transmembrane helix</keyword>
<protein>
    <recommendedName>
        <fullName evidence="4">CTP synthetase</fullName>
    </recommendedName>
</protein>
<proteinExistence type="predicted"/>
<feature type="transmembrane region" description="Helical" evidence="1">
    <location>
        <begin position="7"/>
        <end position="29"/>
    </location>
</feature>